<reference evidence="2" key="1">
    <citation type="submission" date="2023-03" db="EMBL/GenBank/DDBJ databases">
        <title>Electrophorus voltai genome.</title>
        <authorList>
            <person name="Bian C."/>
        </authorList>
    </citation>
    <scope>NUCLEOTIDE SEQUENCE</scope>
    <source>
        <strain evidence="2">CB-2022</strain>
        <tissue evidence="2">Muscle</tissue>
    </source>
</reference>
<keyword evidence="3" id="KW-1185">Reference proteome</keyword>
<accession>A0AAD8ZBZ9</accession>
<dbReference type="AlphaFoldDB" id="A0AAD8ZBZ9"/>
<organism evidence="2 3">
    <name type="scientific">Electrophorus voltai</name>
    <dbReference type="NCBI Taxonomy" id="2609070"/>
    <lineage>
        <taxon>Eukaryota</taxon>
        <taxon>Metazoa</taxon>
        <taxon>Chordata</taxon>
        <taxon>Craniata</taxon>
        <taxon>Vertebrata</taxon>
        <taxon>Euteleostomi</taxon>
        <taxon>Actinopterygii</taxon>
        <taxon>Neopterygii</taxon>
        <taxon>Teleostei</taxon>
        <taxon>Ostariophysi</taxon>
        <taxon>Gymnotiformes</taxon>
        <taxon>Gymnotoidei</taxon>
        <taxon>Gymnotidae</taxon>
        <taxon>Electrophorus</taxon>
    </lineage>
</organism>
<name>A0AAD8ZBZ9_9TELE</name>
<evidence type="ECO:0000313" key="2">
    <source>
        <dbReference type="EMBL" id="KAK1796813.1"/>
    </source>
</evidence>
<feature type="compositionally biased region" description="Basic and acidic residues" evidence="1">
    <location>
        <begin position="129"/>
        <end position="141"/>
    </location>
</feature>
<proteinExistence type="predicted"/>
<gene>
    <name evidence="2" type="ORF">P4O66_000904</name>
</gene>
<comment type="caution">
    <text evidence="2">The sequence shown here is derived from an EMBL/GenBank/DDBJ whole genome shotgun (WGS) entry which is preliminary data.</text>
</comment>
<feature type="region of interest" description="Disordered" evidence="1">
    <location>
        <begin position="112"/>
        <end position="161"/>
    </location>
</feature>
<dbReference type="Proteomes" id="UP001239994">
    <property type="component" value="Unassembled WGS sequence"/>
</dbReference>
<evidence type="ECO:0000313" key="3">
    <source>
        <dbReference type="Proteomes" id="UP001239994"/>
    </source>
</evidence>
<protein>
    <submittedName>
        <fullName evidence="2">Uncharacterized protein</fullName>
    </submittedName>
</protein>
<sequence>MTTVCSFSINWTSGTGNKLTDLPGESSILVGTLPAIKAGESVPGGFWGGPDRGPGSDSLESYLASLDYWDQDDYDDQYPWLGSAGSYVPSMDYRKGYGDYGKGEEYDDVSLKSYTEPDRSGNPSVEVEEALHEDPDSRSEESSADSENDEPLEPKAPLKARFSRACKPLSVTFKEALSSEDTPSPMAHSLRACVPTCISKDKSVALNRI</sequence>
<dbReference type="EMBL" id="JAROKS010000014">
    <property type="protein sequence ID" value="KAK1796813.1"/>
    <property type="molecule type" value="Genomic_DNA"/>
</dbReference>
<feature type="compositionally biased region" description="Acidic residues" evidence="1">
    <location>
        <begin position="142"/>
        <end position="151"/>
    </location>
</feature>
<evidence type="ECO:0000256" key="1">
    <source>
        <dbReference type="SAM" id="MobiDB-lite"/>
    </source>
</evidence>